<comment type="caution">
    <text evidence="1">The sequence shown here is derived from an EMBL/GenBank/DDBJ whole genome shotgun (WGS) entry which is preliminary data.</text>
</comment>
<proteinExistence type="predicted"/>
<organism evidence="1 2">
    <name type="scientific">Bradyrhizobium ivorense</name>
    <dbReference type="NCBI Taxonomy" id="2511166"/>
    <lineage>
        <taxon>Bacteria</taxon>
        <taxon>Pseudomonadati</taxon>
        <taxon>Pseudomonadota</taxon>
        <taxon>Alphaproteobacteria</taxon>
        <taxon>Hyphomicrobiales</taxon>
        <taxon>Nitrobacteraceae</taxon>
        <taxon>Bradyrhizobium</taxon>
    </lineage>
</organism>
<reference evidence="1" key="1">
    <citation type="submission" date="2019-02" db="EMBL/GenBank/DDBJ databases">
        <authorList>
            <person name="Pothier F.J."/>
        </authorList>
    </citation>
    <scope>NUCLEOTIDE SEQUENCE</scope>
    <source>
        <strain evidence="1">CI-1B</strain>
    </source>
</reference>
<dbReference type="Proteomes" id="UP000328092">
    <property type="component" value="Unassembled WGS sequence"/>
</dbReference>
<evidence type="ECO:0008006" key="3">
    <source>
        <dbReference type="Google" id="ProtNLM"/>
    </source>
</evidence>
<name>A0A508T3X1_9BRAD</name>
<accession>A0A508T3X1</accession>
<evidence type="ECO:0000313" key="2">
    <source>
        <dbReference type="Proteomes" id="UP000328092"/>
    </source>
</evidence>
<gene>
    <name evidence="1" type="ORF">CI1B_25180</name>
</gene>
<dbReference type="AlphaFoldDB" id="A0A508T3X1"/>
<keyword evidence="2" id="KW-1185">Reference proteome</keyword>
<protein>
    <recommendedName>
        <fullName evidence="3">Transposase</fullName>
    </recommendedName>
</protein>
<sequence length="91" mass="9789">MRKFSKSFGIKGVVSIDGKALRRASTRGQATPLHMVNVWAAGIRMELAQRKATNRNEVAGAIGVLALLDLDGLTAARAKRLEVAAEFAVIR</sequence>
<evidence type="ECO:0000313" key="1">
    <source>
        <dbReference type="EMBL" id="VIO69120.1"/>
    </source>
</evidence>
<dbReference type="EMBL" id="CAADFC020000009">
    <property type="protein sequence ID" value="VIO69120.1"/>
    <property type="molecule type" value="Genomic_DNA"/>
</dbReference>